<sequence>MDAHGGLDRWHSFNSVRATIVSGGQLFIRKGMPQDPTPREMTVSLHVQQASLAPFGAPDQRTRFTADRVAIEKLDGTVVAERRDPRSSFAGHALATPWDPLQRAYFNGYALWIYLTSPFALAMPGFVVEDIEPWQEGKESWRGLRATFPAAIASHSTTQEFYFGDDGLLRRHDYRVDVAGGFAAAQYVDQIQESAGIKFPTRRRAYMRDDQGRPMLDAEMVFIDISNIRLD</sequence>
<evidence type="ECO:0000313" key="2">
    <source>
        <dbReference type="Proteomes" id="UP001169027"/>
    </source>
</evidence>
<dbReference type="Proteomes" id="UP001169027">
    <property type="component" value="Unassembled WGS sequence"/>
</dbReference>
<protein>
    <recommendedName>
        <fullName evidence="3">RNA ligase domain-containing protein</fullName>
    </recommendedName>
</protein>
<evidence type="ECO:0008006" key="3">
    <source>
        <dbReference type="Google" id="ProtNLM"/>
    </source>
</evidence>
<dbReference type="RefSeq" id="WP_301810394.1">
    <property type="nucleotide sequence ID" value="NZ_JAUJZH010000009.1"/>
</dbReference>
<organism evidence="1 2">
    <name type="scientific">Variovorax ginsengisoli</name>
    <dbReference type="NCBI Taxonomy" id="363844"/>
    <lineage>
        <taxon>Bacteria</taxon>
        <taxon>Pseudomonadati</taxon>
        <taxon>Pseudomonadota</taxon>
        <taxon>Betaproteobacteria</taxon>
        <taxon>Burkholderiales</taxon>
        <taxon>Comamonadaceae</taxon>
        <taxon>Variovorax</taxon>
    </lineage>
</organism>
<comment type="caution">
    <text evidence="1">The sequence shown here is derived from an EMBL/GenBank/DDBJ whole genome shotgun (WGS) entry which is preliminary data.</text>
</comment>
<proteinExistence type="predicted"/>
<accession>A0ABT8S3U1</accession>
<name>A0ABT8S3U1_9BURK</name>
<evidence type="ECO:0000313" key="1">
    <source>
        <dbReference type="EMBL" id="MDO1533594.1"/>
    </source>
</evidence>
<keyword evidence="2" id="KW-1185">Reference proteome</keyword>
<dbReference type="EMBL" id="JAUKVY010000009">
    <property type="protein sequence ID" value="MDO1533594.1"/>
    <property type="molecule type" value="Genomic_DNA"/>
</dbReference>
<reference evidence="1" key="1">
    <citation type="submission" date="2023-06" db="EMBL/GenBank/DDBJ databases">
        <authorList>
            <person name="Jiang Y."/>
            <person name="Liu Q."/>
        </authorList>
    </citation>
    <scope>NUCLEOTIDE SEQUENCE</scope>
    <source>
        <strain evidence="1">CGMCC 1.12090</strain>
    </source>
</reference>
<gene>
    <name evidence="1" type="ORF">Q2T77_14960</name>
</gene>